<keyword evidence="10" id="KW-0270">Exopolysaccharide synthesis</keyword>
<organism evidence="12 13">
    <name type="scientific">Enterococcus avium</name>
    <name type="common">Streptococcus avium</name>
    <dbReference type="NCBI Taxonomy" id="33945"/>
    <lineage>
        <taxon>Bacteria</taxon>
        <taxon>Bacillati</taxon>
        <taxon>Bacillota</taxon>
        <taxon>Bacilli</taxon>
        <taxon>Lactobacillales</taxon>
        <taxon>Enterococcaceae</taxon>
        <taxon>Enterococcus</taxon>
    </lineage>
</organism>
<accession>A0A8B5VU66</accession>
<evidence type="ECO:0000256" key="10">
    <source>
        <dbReference type="ARBA" id="ARBA00023169"/>
    </source>
</evidence>
<dbReference type="GO" id="GO:0000271">
    <property type="term" value="P:polysaccharide biosynthetic process"/>
    <property type="evidence" value="ECO:0007669"/>
    <property type="project" value="UniProtKB-KW"/>
</dbReference>
<dbReference type="PANTHER" id="PTHR32309">
    <property type="entry name" value="TYROSINE-PROTEIN KINASE"/>
    <property type="match status" value="1"/>
</dbReference>
<evidence type="ECO:0000256" key="8">
    <source>
        <dbReference type="ARBA" id="ARBA00022989"/>
    </source>
</evidence>
<evidence type="ECO:0000256" key="1">
    <source>
        <dbReference type="ARBA" id="ARBA00004651"/>
    </source>
</evidence>
<dbReference type="GO" id="GO:0005886">
    <property type="term" value="C:plasma membrane"/>
    <property type="evidence" value="ECO:0007669"/>
    <property type="project" value="UniProtKB-SubCell"/>
</dbReference>
<evidence type="ECO:0000256" key="9">
    <source>
        <dbReference type="ARBA" id="ARBA00023136"/>
    </source>
</evidence>
<reference evidence="12 13" key="1">
    <citation type="submission" date="2017-10" db="EMBL/GenBank/DDBJ databases">
        <title>FDA dAtabase for Regulatory Grade micrObial Sequences (FDA-ARGOS): Supporting development and validation of Infectious Disease Dx tests.</title>
        <authorList>
            <person name="Campos J."/>
            <person name="Goldberg B."/>
            <person name="Tallon L.J."/>
            <person name="Sadzewicz L."/>
            <person name="Sengamalay N."/>
            <person name="Ott S."/>
            <person name="Godinez A."/>
            <person name="Nagaraj S."/>
            <person name="Vyas G."/>
            <person name="Aluvathingal J."/>
            <person name="Nadendla S."/>
            <person name="Geyer C."/>
            <person name="Nandy P."/>
            <person name="Hobson J."/>
            <person name="Sichtig H."/>
        </authorList>
    </citation>
    <scope>NUCLEOTIDE SEQUENCE [LARGE SCALE GENOMIC DNA]</scope>
    <source>
        <strain evidence="12 13">FDAARGOS_185</strain>
    </source>
</reference>
<keyword evidence="8" id="KW-1133">Transmembrane helix</keyword>
<dbReference type="Pfam" id="PF02706">
    <property type="entry name" value="Wzz"/>
    <property type="match status" value="1"/>
</dbReference>
<evidence type="ECO:0000256" key="2">
    <source>
        <dbReference type="ARBA" id="ARBA00005132"/>
    </source>
</evidence>
<comment type="caution">
    <text evidence="12">The sequence shown here is derived from an EMBL/GenBank/DDBJ whole genome shotgun (WGS) entry which is preliminary data.</text>
</comment>
<keyword evidence="9" id="KW-0472">Membrane</keyword>
<sequence>MYSFNDFIHVLWSRKKMIVILTLCFMGIGCAGFVFMKGFQYTNQVSFLLPATETAKEDEGEDELEVENQVISSNIKLIETYKEMIKSDSLLQAIQEDYPQQSKQQLLDSLTVSNSINSQIFTVSITTKSPEQSNEIAMSLSEKFPQIVKQSSLPRDVFLLSAETAETVRTPGFSKLLIGAWFASFMLSTSCSFAWTYLYERKYLRSPEAAQLLIETENIGIVDFYEL</sequence>
<gene>
    <name evidence="12" type="ORF">AUF17_19065</name>
</gene>
<keyword evidence="7" id="KW-0972">Capsule biogenesis/degradation</keyword>
<evidence type="ECO:0000313" key="13">
    <source>
        <dbReference type="Proteomes" id="UP000316316"/>
    </source>
</evidence>
<comment type="pathway">
    <text evidence="2">Capsule biogenesis; capsule polysaccharide biosynthesis.</text>
</comment>
<proteinExistence type="inferred from homology"/>
<comment type="subcellular location">
    <subcellularLocation>
        <location evidence="1">Cell membrane</location>
        <topology evidence="1">Multi-pass membrane protein</topology>
    </subcellularLocation>
</comment>
<comment type="similarity">
    <text evidence="3">Belongs to the CpsC/CapA family.</text>
</comment>
<evidence type="ECO:0000256" key="11">
    <source>
        <dbReference type="ARBA" id="ARBA00045736"/>
    </source>
</evidence>
<keyword evidence="6" id="KW-0812">Transmembrane</keyword>
<dbReference type="GO" id="GO:0004713">
    <property type="term" value="F:protein tyrosine kinase activity"/>
    <property type="evidence" value="ECO:0007669"/>
    <property type="project" value="TreeGrafter"/>
</dbReference>
<evidence type="ECO:0000256" key="7">
    <source>
        <dbReference type="ARBA" id="ARBA00022903"/>
    </source>
</evidence>
<evidence type="ECO:0000313" key="12">
    <source>
        <dbReference type="EMBL" id="TRZ28810.1"/>
    </source>
</evidence>
<comment type="function">
    <text evidence="11">Required for CpsD phosphorylation. Involved in the regulation of capsular polysaccharide biosynthesis. May be part of a complex that directs the coordinated polymerization and export to the cell surface of the capsular polysaccharide.</text>
</comment>
<dbReference type="AlphaFoldDB" id="A0A8B5VU66"/>
<dbReference type="Proteomes" id="UP000316316">
    <property type="component" value="Unassembled WGS sequence"/>
</dbReference>
<protein>
    <recommendedName>
        <fullName evidence="4">Capsular polysaccharide biosynthesis protein CpsC</fullName>
    </recommendedName>
</protein>
<dbReference type="PANTHER" id="PTHR32309:SF13">
    <property type="entry name" value="FERRIC ENTEROBACTIN TRANSPORT PROTEIN FEPE"/>
    <property type="match status" value="1"/>
</dbReference>
<dbReference type="RefSeq" id="WP_016178736.1">
    <property type="nucleotide sequence ID" value="NZ_CAAKOC010000232.1"/>
</dbReference>
<dbReference type="InterPro" id="IPR050445">
    <property type="entry name" value="Bact_polysacc_biosynth/exp"/>
</dbReference>
<evidence type="ECO:0000256" key="5">
    <source>
        <dbReference type="ARBA" id="ARBA00022475"/>
    </source>
</evidence>
<dbReference type="InterPro" id="IPR003856">
    <property type="entry name" value="LPS_length_determ_N"/>
</dbReference>
<name>A0A8B5VU66_ENTAV</name>
<evidence type="ECO:0000256" key="6">
    <source>
        <dbReference type="ARBA" id="ARBA00022692"/>
    </source>
</evidence>
<evidence type="ECO:0000256" key="4">
    <source>
        <dbReference type="ARBA" id="ARBA00020739"/>
    </source>
</evidence>
<keyword evidence="5" id="KW-1003">Cell membrane</keyword>
<dbReference type="EMBL" id="PDXQ01000002">
    <property type="protein sequence ID" value="TRZ28810.1"/>
    <property type="molecule type" value="Genomic_DNA"/>
</dbReference>
<evidence type="ECO:0000256" key="3">
    <source>
        <dbReference type="ARBA" id="ARBA00006683"/>
    </source>
</evidence>